<evidence type="ECO:0000256" key="6">
    <source>
        <dbReference type="ARBA" id="ARBA00022777"/>
    </source>
</evidence>
<proteinExistence type="predicted"/>
<dbReference type="Pfam" id="PF02518">
    <property type="entry name" value="HATPase_c"/>
    <property type="match status" value="1"/>
</dbReference>
<dbReference type="PROSITE" id="PS50109">
    <property type="entry name" value="HIS_KIN"/>
    <property type="match status" value="1"/>
</dbReference>
<name>A0A1H9IYC2_9GAMM</name>
<dbReference type="STRING" id="355243.SAMN03080615_02755"/>
<dbReference type="InterPro" id="IPR005467">
    <property type="entry name" value="His_kinase_dom"/>
</dbReference>
<evidence type="ECO:0000256" key="8">
    <source>
        <dbReference type="SAM" id="Phobius"/>
    </source>
</evidence>
<evidence type="ECO:0000259" key="10">
    <source>
        <dbReference type="PROSITE" id="PS50885"/>
    </source>
</evidence>
<dbReference type="Proteomes" id="UP000198749">
    <property type="component" value="Unassembled WGS sequence"/>
</dbReference>
<sequence>MSIRLKTIIGIACIEALLLLLLVSMTLNYLRTTNYDALTKRASTTVTLFATTTKDAVLSYDLASLDAFVREVLKNPDLVYARVLGPDHNVVAQGGDPTVLARPFIADHSVETTTDGVFDTAAEIREGGQVYGQVEIGLDISSMNAIFVEAERRSELIAVLEMGLVALFSFLLGSYLTKQLKVLHSAAKTISDGGLDLHVPVKGHDEIADVAGAFNTMVDNLRETSASRDRFENDLKELNRSLEQRVLRRTEELRKKNSELEQATREIKEAHAKLLHSEKMASIGVLAAGVAHEINNPIAFIMSNLQSLKQYTQSYRSVIQAYEEGATLTSLEDREAQQEKIQKLYEEYDLEFINEDLDDLLSDSIEGAKRVRDIVKGLRAFSHIDTVSTRSQCDLNECIQTTLKVVNNELKYHCEIRTELNELPLIYCCPGQINQVLLNLFLNAGQAIKDKGCVTVRSAQKDNMLTIEVEDTGTGIAAEKIEKIFDPFYTTKPVGKGTGLGLAISYGIIHEHGGELNVTSEPGKGSCFTISLPLVTDQAVAE</sequence>
<keyword evidence="8" id="KW-0812">Transmembrane</keyword>
<dbReference type="SUPFAM" id="SSF55874">
    <property type="entry name" value="ATPase domain of HSP90 chaperone/DNA topoisomerase II/histidine kinase"/>
    <property type="match status" value="1"/>
</dbReference>
<reference evidence="12" key="1">
    <citation type="submission" date="2016-10" db="EMBL/GenBank/DDBJ databases">
        <authorList>
            <person name="Varghese N."/>
            <person name="Submissions S."/>
        </authorList>
    </citation>
    <scope>NUCLEOTIDE SEQUENCE [LARGE SCALE GENOMIC DNA]</scope>
    <source>
        <strain evidence="12">DSM 18887</strain>
    </source>
</reference>
<feature type="domain" description="HAMP" evidence="10">
    <location>
        <begin position="174"/>
        <end position="226"/>
    </location>
</feature>
<dbReference type="OrthoDB" id="1931120at2"/>
<protein>
    <recommendedName>
        <fullName evidence="3">histidine kinase</fullName>
        <ecNumber evidence="3">2.7.13.3</ecNumber>
    </recommendedName>
</protein>
<keyword evidence="5" id="KW-0808">Transferase</keyword>
<evidence type="ECO:0000313" key="12">
    <source>
        <dbReference type="Proteomes" id="UP000198749"/>
    </source>
</evidence>
<accession>A0A1H9IYC2</accession>
<dbReference type="GO" id="GO:0000155">
    <property type="term" value="F:phosphorelay sensor kinase activity"/>
    <property type="evidence" value="ECO:0007669"/>
    <property type="project" value="InterPro"/>
</dbReference>
<dbReference type="InterPro" id="IPR004358">
    <property type="entry name" value="Sig_transdc_His_kin-like_C"/>
</dbReference>
<keyword evidence="8" id="KW-0472">Membrane</keyword>
<dbReference type="InterPro" id="IPR003661">
    <property type="entry name" value="HisK_dim/P_dom"/>
</dbReference>
<dbReference type="PRINTS" id="PR00344">
    <property type="entry name" value="BCTRLSENSOR"/>
</dbReference>
<dbReference type="Pfam" id="PF00672">
    <property type="entry name" value="HAMP"/>
    <property type="match status" value="1"/>
</dbReference>
<keyword evidence="8" id="KW-1133">Transmembrane helix</keyword>
<evidence type="ECO:0000313" key="11">
    <source>
        <dbReference type="EMBL" id="SEQ79522.1"/>
    </source>
</evidence>
<dbReference type="PANTHER" id="PTHR43065">
    <property type="entry name" value="SENSOR HISTIDINE KINASE"/>
    <property type="match status" value="1"/>
</dbReference>
<evidence type="ECO:0000256" key="4">
    <source>
        <dbReference type="ARBA" id="ARBA00022553"/>
    </source>
</evidence>
<keyword evidence="7" id="KW-0175">Coiled coil</keyword>
<dbReference type="InterPro" id="IPR036097">
    <property type="entry name" value="HisK_dim/P_sf"/>
</dbReference>
<keyword evidence="12" id="KW-1185">Reference proteome</keyword>
<dbReference type="InterPro" id="IPR003594">
    <property type="entry name" value="HATPase_dom"/>
</dbReference>
<comment type="catalytic activity">
    <reaction evidence="1">
        <text>ATP + protein L-histidine = ADP + protein N-phospho-L-histidine.</text>
        <dbReference type="EC" id="2.7.13.3"/>
    </reaction>
</comment>
<feature type="coiled-coil region" evidence="7">
    <location>
        <begin position="221"/>
        <end position="280"/>
    </location>
</feature>
<dbReference type="SUPFAM" id="SSF47384">
    <property type="entry name" value="Homodimeric domain of signal transducing histidine kinase"/>
    <property type="match status" value="1"/>
</dbReference>
<evidence type="ECO:0000259" key="9">
    <source>
        <dbReference type="PROSITE" id="PS50109"/>
    </source>
</evidence>
<dbReference type="InterPro" id="IPR003660">
    <property type="entry name" value="HAMP_dom"/>
</dbReference>
<dbReference type="Gene3D" id="6.10.340.10">
    <property type="match status" value="1"/>
</dbReference>
<evidence type="ECO:0000256" key="2">
    <source>
        <dbReference type="ARBA" id="ARBA00004370"/>
    </source>
</evidence>
<dbReference type="RefSeq" id="WP_091359310.1">
    <property type="nucleotide sequence ID" value="NZ_AP025284.1"/>
</dbReference>
<dbReference type="EC" id="2.7.13.3" evidence="3"/>
<dbReference type="Gene3D" id="1.10.287.130">
    <property type="match status" value="1"/>
</dbReference>
<dbReference type="GO" id="GO:0016020">
    <property type="term" value="C:membrane"/>
    <property type="evidence" value="ECO:0007669"/>
    <property type="project" value="UniProtKB-SubCell"/>
</dbReference>
<dbReference type="SMART" id="SM00388">
    <property type="entry name" value="HisKA"/>
    <property type="match status" value="1"/>
</dbReference>
<dbReference type="EMBL" id="FOGB01000008">
    <property type="protein sequence ID" value="SEQ79522.1"/>
    <property type="molecule type" value="Genomic_DNA"/>
</dbReference>
<comment type="subcellular location">
    <subcellularLocation>
        <location evidence="2">Membrane</location>
    </subcellularLocation>
</comment>
<dbReference type="CDD" id="cd06225">
    <property type="entry name" value="HAMP"/>
    <property type="match status" value="1"/>
</dbReference>
<organism evidence="11 12">
    <name type="scientific">Amphritea atlantica</name>
    <dbReference type="NCBI Taxonomy" id="355243"/>
    <lineage>
        <taxon>Bacteria</taxon>
        <taxon>Pseudomonadati</taxon>
        <taxon>Pseudomonadota</taxon>
        <taxon>Gammaproteobacteria</taxon>
        <taxon>Oceanospirillales</taxon>
        <taxon>Oceanospirillaceae</taxon>
        <taxon>Amphritea</taxon>
    </lineage>
</organism>
<dbReference type="SMART" id="SM00387">
    <property type="entry name" value="HATPase_c"/>
    <property type="match status" value="1"/>
</dbReference>
<evidence type="ECO:0000256" key="1">
    <source>
        <dbReference type="ARBA" id="ARBA00000085"/>
    </source>
</evidence>
<dbReference type="SUPFAM" id="SSF158472">
    <property type="entry name" value="HAMP domain-like"/>
    <property type="match status" value="1"/>
</dbReference>
<gene>
    <name evidence="11" type="ORF">SAMN03080615_02755</name>
</gene>
<feature type="transmembrane region" description="Helical" evidence="8">
    <location>
        <begin position="6"/>
        <end position="30"/>
    </location>
</feature>
<keyword evidence="4" id="KW-0597">Phosphoprotein</keyword>
<evidence type="ECO:0000256" key="5">
    <source>
        <dbReference type="ARBA" id="ARBA00022679"/>
    </source>
</evidence>
<evidence type="ECO:0000256" key="7">
    <source>
        <dbReference type="SAM" id="Coils"/>
    </source>
</evidence>
<dbReference type="CDD" id="cd00082">
    <property type="entry name" value="HisKA"/>
    <property type="match status" value="1"/>
</dbReference>
<dbReference type="InterPro" id="IPR036890">
    <property type="entry name" value="HATPase_C_sf"/>
</dbReference>
<dbReference type="PROSITE" id="PS50885">
    <property type="entry name" value="HAMP"/>
    <property type="match status" value="1"/>
</dbReference>
<dbReference type="SMART" id="SM00304">
    <property type="entry name" value="HAMP"/>
    <property type="match status" value="1"/>
</dbReference>
<feature type="domain" description="Histidine kinase" evidence="9">
    <location>
        <begin position="289"/>
        <end position="536"/>
    </location>
</feature>
<dbReference type="Gene3D" id="3.30.565.10">
    <property type="entry name" value="Histidine kinase-like ATPase, C-terminal domain"/>
    <property type="match status" value="1"/>
</dbReference>
<evidence type="ECO:0000256" key="3">
    <source>
        <dbReference type="ARBA" id="ARBA00012438"/>
    </source>
</evidence>
<keyword evidence="6 11" id="KW-0418">Kinase</keyword>
<dbReference type="AlphaFoldDB" id="A0A1H9IYC2"/>
<dbReference type="PANTHER" id="PTHR43065:SF50">
    <property type="entry name" value="HISTIDINE KINASE"/>
    <property type="match status" value="1"/>
</dbReference>